<dbReference type="EMBL" id="JAACJJ010000042">
    <property type="protein sequence ID" value="KAF5316820.1"/>
    <property type="molecule type" value="Genomic_DNA"/>
</dbReference>
<reference evidence="3 4" key="1">
    <citation type="journal article" date="2020" name="ISME J.">
        <title>Uncovering the hidden diversity of litter-decomposition mechanisms in mushroom-forming fungi.</title>
        <authorList>
            <person name="Floudas D."/>
            <person name="Bentzer J."/>
            <person name="Ahren D."/>
            <person name="Johansson T."/>
            <person name="Persson P."/>
            <person name="Tunlid A."/>
        </authorList>
    </citation>
    <scope>NUCLEOTIDE SEQUENCE [LARGE SCALE GENOMIC DNA]</scope>
    <source>
        <strain evidence="3 4">CBS 101986</strain>
    </source>
</reference>
<feature type="transmembrane region" description="Helical" evidence="2">
    <location>
        <begin position="134"/>
        <end position="156"/>
    </location>
</feature>
<evidence type="ECO:0000256" key="2">
    <source>
        <dbReference type="SAM" id="Phobius"/>
    </source>
</evidence>
<evidence type="ECO:0000256" key="1">
    <source>
        <dbReference type="SAM" id="MobiDB-lite"/>
    </source>
</evidence>
<accession>A0A8H5B4W9</accession>
<name>A0A8H5B4W9_9AGAR</name>
<feature type="transmembrane region" description="Helical" evidence="2">
    <location>
        <begin position="9"/>
        <end position="28"/>
    </location>
</feature>
<dbReference type="AlphaFoldDB" id="A0A8H5B4W9"/>
<evidence type="ECO:0000313" key="4">
    <source>
        <dbReference type="Proteomes" id="UP000567179"/>
    </source>
</evidence>
<keyword evidence="2" id="KW-0812">Transmembrane</keyword>
<feature type="region of interest" description="Disordered" evidence="1">
    <location>
        <begin position="307"/>
        <end position="335"/>
    </location>
</feature>
<keyword evidence="2" id="KW-0472">Membrane</keyword>
<dbReference type="Proteomes" id="UP000567179">
    <property type="component" value="Unassembled WGS sequence"/>
</dbReference>
<feature type="transmembrane region" description="Helical" evidence="2">
    <location>
        <begin position="176"/>
        <end position="196"/>
    </location>
</feature>
<feature type="transmembrane region" description="Helical" evidence="2">
    <location>
        <begin position="48"/>
        <end position="69"/>
    </location>
</feature>
<feature type="transmembrane region" description="Helical" evidence="2">
    <location>
        <begin position="274"/>
        <end position="299"/>
    </location>
</feature>
<proteinExistence type="predicted"/>
<keyword evidence="2" id="KW-1133">Transmembrane helix</keyword>
<evidence type="ECO:0000313" key="3">
    <source>
        <dbReference type="EMBL" id="KAF5316820.1"/>
    </source>
</evidence>
<protein>
    <submittedName>
        <fullName evidence="3">Uncharacterized protein</fullName>
    </submittedName>
</protein>
<sequence length="367" mass="41241">MAPTPEQDVAIGFVMALFYGLYLATFFHCLRWHLFTNEGWTLRDRKSIQWPIFAATCTLFALCTTNRALELRKSMMQATISSRVAPIGGDGGATQDKSLPIIQMLLCTDANLTSQLADSVLMYRLWKLYNKSKAIIAFPLLLWIGGFALTGLQAYIQIVQLSDLKLWLPVNMSIGPGIILIPFWASTIVLNVYATCENIRSMSSYKTIRLTVYFFPSPLAVMIVRRLHQLSRDAFSKDSMRSIKSVTFLIIESGVLYLVAGIAHFVVWWTPNDFAIAVISNINIPVIGIAFNLIIIRLAQHRAEEDRKTTGEAVSELHFQRPDTKSHDMQTHPQSSTVIQLNARYLSEASSQSSFTEEGSEKRHNVA</sequence>
<organism evidence="3 4">
    <name type="scientific">Psilocybe cf. subviscida</name>
    <dbReference type="NCBI Taxonomy" id="2480587"/>
    <lineage>
        <taxon>Eukaryota</taxon>
        <taxon>Fungi</taxon>
        <taxon>Dikarya</taxon>
        <taxon>Basidiomycota</taxon>
        <taxon>Agaricomycotina</taxon>
        <taxon>Agaricomycetes</taxon>
        <taxon>Agaricomycetidae</taxon>
        <taxon>Agaricales</taxon>
        <taxon>Agaricineae</taxon>
        <taxon>Strophariaceae</taxon>
        <taxon>Psilocybe</taxon>
    </lineage>
</organism>
<dbReference type="OrthoDB" id="3357408at2759"/>
<keyword evidence="4" id="KW-1185">Reference proteome</keyword>
<feature type="compositionally biased region" description="Basic and acidic residues" evidence="1">
    <location>
        <begin position="318"/>
        <end position="330"/>
    </location>
</feature>
<feature type="transmembrane region" description="Helical" evidence="2">
    <location>
        <begin position="246"/>
        <end position="268"/>
    </location>
</feature>
<gene>
    <name evidence="3" type="ORF">D9619_006882</name>
</gene>
<comment type="caution">
    <text evidence="3">The sequence shown here is derived from an EMBL/GenBank/DDBJ whole genome shotgun (WGS) entry which is preliminary data.</text>
</comment>